<gene>
    <name evidence="2" type="ORF">AHMF7616_00013</name>
</gene>
<keyword evidence="1" id="KW-1133">Transmembrane helix</keyword>
<accession>A0A369Q9Q6</accession>
<dbReference type="EMBL" id="QASA01000001">
    <property type="protein sequence ID" value="RDC61434.1"/>
    <property type="molecule type" value="Genomic_DNA"/>
</dbReference>
<organism evidence="2 3">
    <name type="scientific">Adhaeribacter pallidiroseus</name>
    <dbReference type="NCBI Taxonomy" id="2072847"/>
    <lineage>
        <taxon>Bacteria</taxon>
        <taxon>Pseudomonadati</taxon>
        <taxon>Bacteroidota</taxon>
        <taxon>Cytophagia</taxon>
        <taxon>Cytophagales</taxon>
        <taxon>Hymenobacteraceae</taxon>
        <taxon>Adhaeribacter</taxon>
    </lineage>
</organism>
<feature type="transmembrane region" description="Helical" evidence="1">
    <location>
        <begin position="106"/>
        <end position="124"/>
    </location>
</feature>
<keyword evidence="1" id="KW-0812">Transmembrane</keyword>
<feature type="transmembrane region" description="Helical" evidence="1">
    <location>
        <begin position="40"/>
        <end position="60"/>
    </location>
</feature>
<keyword evidence="1" id="KW-0472">Membrane</keyword>
<dbReference type="Proteomes" id="UP000253919">
    <property type="component" value="Unassembled WGS sequence"/>
</dbReference>
<name>A0A369Q9Q6_9BACT</name>
<dbReference type="AlphaFoldDB" id="A0A369Q9Q6"/>
<feature type="transmembrane region" description="Helical" evidence="1">
    <location>
        <begin position="80"/>
        <end position="97"/>
    </location>
</feature>
<dbReference type="RefSeq" id="WP_147275579.1">
    <property type="nucleotide sequence ID" value="NZ_QASA01000001.1"/>
</dbReference>
<evidence type="ECO:0000313" key="2">
    <source>
        <dbReference type="EMBL" id="RDC61434.1"/>
    </source>
</evidence>
<sequence>MDNKSVVTILNIIAASVTIYSTVPVFDYFSNSSGGCDGGLCAYGIIFGAICFVLVLLIFSSHWSFTIKGVKKLQELKMEGMNMFLISFIFSLLILPFGEMFSKPKIIYLLSINLINFMGLIYYFNNMPKSSWFENWFGFKKK</sequence>
<proteinExistence type="predicted"/>
<protein>
    <submittedName>
        <fullName evidence="2">Uncharacterized protein</fullName>
    </submittedName>
</protein>
<evidence type="ECO:0000313" key="3">
    <source>
        <dbReference type="Proteomes" id="UP000253919"/>
    </source>
</evidence>
<feature type="transmembrane region" description="Helical" evidence="1">
    <location>
        <begin position="6"/>
        <end position="28"/>
    </location>
</feature>
<keyword evidence="3" id="KW-1185">Reference proteome</keyword>
<comment type="caution">
    <text evidence="2">The sequence shown here is derived from an EMBL/GenBank/DDBJ whole genome shotgun (WGS) entry which is preliminary data.</text>
</comment>
<evidence type="ECO:0000256" key="1">
    <source>
        <dbReference type="SAM" id="Phobius"/>
    </source>
</evidence>
<reference evidence="2 3" key="1">
    <citation type="submission" date="2018-04" db="EMBL/GenBank/DDBJ databases">
        <title>Adhaeribacter sp. HMF7616 genome sequencing and assembly.</title>
        <authorList>
            <person name="Kang H."/>
            <person name="Kang J."/>
            <person name="Cha I."/>
            <person name="Kim H."/>
            <person name="Joh K."/>
        </authorList>
    </citation>
    <scope>NUCLEOTIDE SEQUENCE [LARGE SCALE GENOMIC DNA]</scope>
    <source>
        <strain evidence="2 3">HMF7616</strain>
    </source>
</reference>